<dbReference type="InterPro" id="IPR007167">
    <property type="entry name" value="Fe-transptr_FeoA-like"/>
</dbReference>
<dbReference type="InterPro" id="IPR022689">
    <property type="entry name" value="Iron_dep_repressor"/>
</dbReference>
<dbReference type="GO" id="GO:0046983">
    <property type="term" value="F:protein dimerization activity"/>
    <property type="evidence" value="ECO:0007669"/>
    <property type="project" value="InterPro"/>
</dbReference>
<dbReference type="InterPro" id="IPR036421">
    <property type="entry name" value="Fe_dep_repressor_sf"/>
</dbReference>
<organism evidence="5">
    <name type="scientific">marine sediment metagenome</name>
    <dbReference type="NCBI Taxonomy" id="412755"/>
    <lineage>
        <taxon>unclassified sequences</taxon>
        <taxon>metagenomes</taxon>
        <taxon>ecological metagenomes</taxon>
    </lineage>
</organism>
<comment type="subcellular location">
    <subcellularLocation>
        <location evidence="1">Cytoplasm</location>
    </subcellularLocation>
</comment>
<dbReference type="Pfam" id="PF02742">
    <property type="entry name" value="Fe_dep_repr_C"/>
    <property type="match status" value="1"/>
</dbReference>
<comment type="subunit">
    <text evidence="2">Homodimer.</text>
</comment>
<accession>X0TXH7</accession>
<dbReference type="SUPFAM" id="SSF50037">
    <property type="entry name" value="C-terminal domain of transcriptional repressors"/>
    <property type="match status" value="1"/>
</dbReference>
<dbReference type="InterPro" id="IPR050536">
    <property type="entry name" value="DtxR_MntR_Metal-Reg"/>
</dbReference>
<dbReference type="InterPro" id="IPR036388">
    <property type="entry name" value="WH-like_DNA-bd_sf"/>
</dbReference>
<dbReference type="Gene3D" id="2.30.30.90">
    <property type="match status" value="1"/>
</dbReference>
<dbReference type="GO" id="GO:0046914">
    <property type="term" value="F:transition metal ion binding"/>
    <property type="evidence" value="ECO:0007669"/>
    <property type="project" value="InterPro"/>
</dbReference>
<dbReference type="EMBL" id="BARS01014943">
    <property type="protein sequence ID" value="GAF98293.1"/>
    <property type="molecule type" value="Genomic_DNA"/>
</dbReference>
<dbReference type="InterPro" id="IPR038157">
    <property type="entry name" value="FeoA_core_dom"/>
</dbReference>
<dbReference type="InterPro" id="IPR008988">
    <property type="entry name" value="Transcriptional_repressor_C"/>
</dbReference>
<evidence type="ECO:0000256" key="1">
    <source>
        <dbReference type="ARBA" id="ARBA00004496"/>
    </source>
</evidence>
<keyword evidence="3" id="KW-0408">Iron</keyword>
<evidence type="ECO:0000313" key="5">
    <source>
        <dbReference type="EMBL" id="GAF98293.1"/>
    </source>
</evidence>
<dbReference type="SUPFAM" id="SSF47979">
    <property type="entry name" value="Iron-dependent repressor protein, dimerization domain"/>
    <property type="match status" value="1"/>
</dbReference>
<dbReference type="SMART" id="SM00529">
    <property type="entry name" value="HTH_DTXR"/>
    <property type="match status" value="1"/>
</dbReference>
<protein>
    <recommendedName>
        <fullName evidence="4">Ferrous iron transporter FeoA-like domain-containing protein</fullName>
    </recommendedName>
</protein>
<name>X0TXH7_9ZZZZ</name>
<evidence type="ECO:0000256" key="2">
    <source>
        <dbReference type="ARBA" id="ARBA00011738"/>
    </source>
</evidence>
<evidence type="ECO:0000256" key="3">
    <source>
        <dbReference type="ARBA" id="ARBA00023004"/>
    </source>
</evidence>
<reference evidence="5" key="1">
    <citation type="journal article" date="2014" name="Front. Microbiol.">
        <title>High frequency of phylogenetically diverse reductive dehalogenase-homologous genes in deep subseafloor sedimentary metagenomes.</title>
        <authorList>
            <person name="Kawai M."/>
            <person name="Futagami T."/>
            <person name="Toyoda A."/>
            <person name="Takaki Y."/>
            <person name="Nishi S."/>
            <person name="Hori S."/>
            <person name="Arai W."/>
            <person name="Tsubouchi T."/>
            <person name="Morono Y."/>
            <person name="Uchiyama I."/>
            <person name="Ito T."/>
            <person name="Fujiyama A."/>
            <person name="Inagaki F."/>
            <person name="Takami H."/>
        </authorList>
    </citation>
    <scope>NUCLEOTIDE SEQUENCE</scope>
    <source>
        <strain evidence="5">Expedition CK06-06</strain>
    </source>
</reference>
<proteinExistence type="predicted"/>
<gene>
    <name evidence="5" type="ORF">S01H1_24813</name>
</gene>
<dbReference type="AlphaFoldDB" id="X0TXH7"/>
<dbReference type="PANTHER" id="PTHR33238:SF11">
    <property type="entry name" value="TRANSCRIPTIONAL REGULATOR MNTR"/>
    <property type="match status" value="1"/>
</dbReference>
<dbReference type="GO" id="GO:0003700">
    <property type="term" value="F:DNA-binding transcription factor activity"/>
    <property type="evidence" value="ECO:0007669"/>
    <property type="project" value="InterPro"/>
</dbReference>
<dbReference type="InterPro" id="IPR001367">
    <property type="entry name" value="Fe_dep_repressor"/>
</dbReference>
<dbReference type="PANTHER" id="PTHR33238">
    <property type="entry name" value="IRON (METAL) DEPENDENT REPRESSOR, DTXR FAMILY"/>
    <property type="match status" value="1"/>
</dbReference>
<dbReference type="Gene3D" id="1.10.10.10">
    <property type="entry name" value="Winged helix-like DNA-binding domain superfamily/Winged helix DNA-binding domain"/>
    <property type="match status" value="1"/>
</dbReference>
<dbReference type="Pfam" id="PF04023">
    <property type="entry name" value="FeoA"/>
    <property type="match status" value="1"/>
</dbReference>
<dbReference type="SMART" id="SM00899">
    <property type="entry name" value="FeoA"/>
    <property type="match status" value="1"/>
</dbReference>
<sequence length="220" mass="24289">MIPRQKAEEILEAIWNADEAGEFTLDAVRKHCPEEISDGNLEQLEANGLVIRQGARILFTATGKEQAQGVIRRHRLTESLLTYVLGLPEEKADAIACDMEHTLPPEMERSICTLLGHPPFSPAGKPIPPGDDCLQKLSSFDSAIVNLCDLIPGEEGRIAYIRPKNHARLHRLTAFGIVPGVTVKLHQTYPAFCIKFEETELAIDPDVAEDIFVSKIGSLE</sequence>
<comment type="caution">
    <text evidence="5">The sequence shown here is derived from an EMBL/GenBank/DDBJ whole genome shotgun (WGS) entry which is preliminary data.</text>
</comment>
<evidence type="ECO:0000259" key="4">
    <source>
        <dbReference type="SMART" id="SM00899"/>
    </source>
</evidence>
<dbReference type="GO" id="GO:0005737">
    <property type="term" value="C:cytoplasm"/>
    <property type="evidence" value="ECO:0007669"/>
    <property type="project" value="UniProtKB-SubCell"/>
</dbReference>
<feature type="domain" description="Ferrous iron transporter FeoA-like" evidence="4">
    <location>
        <begin position="145"/>
        <end position="215"/>
    </location>
</feature>